<dbReference type="GO" id="GO:0016887">
    <property type="term" value="F:ATP hydrolysis activity"/>
    <property type="evidence" value="ECO:0007669"/>
    <property type="project" value="InterPro"/>
</dbReference>
<dbReference type="eggNOG" id="COG0542">
    <property type="taxonomic scope" value="Bacteria"/>
</dbReference>
<dbReference type="Pfam" id="PF10431">
    <property type="entry name" value="ClpB_D2-small"/>
    <property type="match status" value="1"/>
</dbReference>
<dbReference type="Pfam" id="PF17871">
    <property type="entry name" value="AAA_lid_9"/>
    <property type="match status" value="1"/>
</dbReference>
<dbReference type="Gene3D" id="1.10.8.60">
    <property type="match status" value="2"/>
</dbReference>
<dbReference type="Pfam" id="PF00004">
    <property type="entry name" value="AAA"/>
    <property type="match status" value="1"/>
</dbReference>
<keyword evidence="2 7" id="KW-0547">Nucleotide-binding</keyword>
<dbReference type="GO" id="GO:0006508">
    <property type="term" value="P:proteolysis"/>
    <property type="evidence" value="ECO:0007669"/>
    <property type="project" value="UniProtKB-KW"/>
</dbReference>
<dbReference type="InterPro" id="IPR036628">
    <property type="entry name" value="Clp_N_dom_sf"/>
</dbReference>
<comment type="caution">
    <text evidence="9">The sequence shown here is derived from an EMBL/GenBank/DDBJ whole genome shotgun (WGS) entry which is preliminary data.</text>
</comment>
<keyword evidence="1 6" id="KW-0677">Repeat</keyword>
<dbReference type="SUPFAM" id="SSF81923">
    <property type="entry name" value="Double Clp-N motif"/>
    <property type="match status" value="1"/>
</dbReference>
<sequence>MGDLYTPSAQAVLELAQEKAKAYEQHAIGTEHLLWALVLNSETIAGKVLKKYLVVPVDVQVEIENYTYTSNLRRKNKTDYLPFSPKMRIVLAQARKYQESFKDENIGTEHLLLALLDIQGTLALKILNNLEIDVDRIRQAVYAGLGIRRTQAQRIQKQIQQDWKKDAEQTTQSGTPTLDKLARDLTKMAYNHEVDPVVGREKEVARVIQILSRRTKNNPVLVGEPGVGKTAVAEGFAQKVVQGKVPSGLKKKRVMLLDMGSLVAGTKYRGEFEDRLKRILAEIHQDGSVILFVDELHTLIGAGGAEGAIDASNILKPALARGEVQIIGATTLDEYQKYIETDSAFERRFATVKIEEPNQAESLEILAGLRHEYEDYHHVQITDEALQSAVKLSQRYITNRYLPDKAIDLIDEAAARVQIQKVDQKDKVVLTQQKLNLIQVEKQAAIINLEFEKAADLMKTEKKLTEKLIKLETVKQAQAYDRTQRPAVTGENIAEIVSEWTGVPVTQMSKNESQRLLNLEKTLHKQVIGQEEAVTAVSKAIRRARSGLQNPNRPMGSFMFLGPTGVGKTELAKALAQAVFGSQDAMIRIDMSEFMEKYAASRLVGAPPGYVGYDEGGQLTEKVRQNPYSVILLDEVEKAHPDIFNILLQVLDDGYLTDSKGRKVNFKNTIIIMTSNLGATALRDEKSVGFGAQDLSQNHEAMAKKIQETLKKTYRPEFLNRIDETIIFHSLTQTELRAIVKLMAKELITRVKEQNVELKITAAAIDLVAKAGYDPEYGARPLRRALQTEVEDLLSEALISGEIQSGDQVVIGANHGKIKLTVKQQEV</sequence>
<dbReference type="InterPro" id="IPR003593">
    <property type="entry name" value="AAA+_ATPase"/>
</dbReference>
<dbReference type="PROSITE" id="PS51903">
    <property type="entry name" value="CLP_R"/>
    <property type="match status" value="1"/>
</dbReference>
<gene>
    <name evidence="9" type="ORF">IV53_GL001177</name>
</gene>
<dbReference type="SMART" id="SM01086">
    <property type="entry name" value="ClpB_D2-small"/>
    <property type="match status" value="1"/>
</dbReference>
<evidence type="ECO:0000313" key="9">
    <source>
        <dbReference type="EMBL" id="KRN89850.1"/>
    </source>
</evidence>
<dbReference type="PROSITE" id="PS00871">
    <property type="entry name" value="CLPAB_2"/>
    <property type="match status" value="1"/>
</dbReference>
<reference evidence="9 10" key="1">
    <citation type="journal article" date="2015" name="Genome Announc.">
        <title>Expanding the biotechnology potential of lactobacilli through comparative genomics of 213 strains and associated genera.</title>
        <authorList>
            <person name="Sun Z."/>
            <person name="Harris H.M."/>
            <person name="McCann A."/>
            <person name="Guo C."/>
            <person name="Argimon S."/>
            <person name="Zhang W."/>
            <person name="Yang X."/>
            <person name="Jeffery I.B."/>
            <person name="Cooney J.C."/>
            <person name="Kagawa T.F."/>
            <person name="Liu W."/>
            <person name="Song Y."/>
            <person name="Salvetti E."/>
            <person name="Wrobel A."/>
            <person name="Rasinkangas P."/>
            <person name="Parkhill J."/>
            <person name="Rea M.C."/>
            <person name="O'Sullivan O."/>
            <person name="Ritari J."/>
            <person name="Douillard F.P."/>
            <person name="Paul Ross R."/>
            <person name="Yang R."/>
            <person name="Briner A.E."/>
            <person name="Felis G.E."/>
            <person name="de Vos W.M."/>
            <person name="Barrangou R."/>
            <person name="Klaenhammer T.R."/>
            <person name="Caufield P.W."/>
            <person name="Cui Y."/>
            <person name="Zhang H."/>
            <person name="O'Toole P.W."/>
        </authorList>
    </citation>
    <scope>NUCLEOTIDE SEQUENCE [LARGE SCALE GENOMIC DNA]</scope>
    <source>
        <strain evidence="9 10">DSM 22408</strain>
    </source>
</reference>
<dbReference type="OrthoDB" id="9803641at2"/>
<dbReference type="InterPro" id="IPR001270">
    <property type="entry name" value="ClpA/B"/>
</dbReference>
<dbReference type="GO" id="GO:0005737">
    <property type="term" value="C:cytoplasm"/>
    <property type="evidence" value="ECO:0007669"/>
    <property type="project" value="TreeGrafter"/>
</dbReference>
<dbReference type="InterPro" id="IPR028299">
    <property type="entry name" value="ClpA/B_CS2"/>
</dbReference>
<dbReference type="PANTHER" id="PTHR11638">
    <property type="entry name" value="ATP-DEPENDENT CLP PROTEASE"/>
    <property type="match status" value="1"/>
</dbReference>
<comment type="function">
    <text evidence="5">Part of a stress-induced multi-chaperone system, it is involved in the recovery of the cell from heat-induced damage, in cooperation with DnaK, DnaJ and GrpE. Acts before DnaK, in the processing of protein aggregates. Protein binding stimulates the ATPase activity; ATP hydrolysis unfolds the denatured protein aggregates, which probably helps expose new hydrophobic binding sites on the surface of ClpB-bound aggregates, contributing to the solubilization and refolding of denatured protein aggregates by DnaK.</text>
</comment>
<evidence type="ECO:0000313" key="10">
    <source>
        <dbReference type="Proteomes" id="UP000051500"/>
    </source>
</evidence>
<dbReference type="PRINTS" id="PR00300">
    <property type="entry name" value="CLPPROTEASEA"/>
</dbReference>
<dbReference type="EMBL" id="JQBZ01000008">
    <property type="protein sequence ID" value="KRN89850.1"/>
    <property type="molecule type" value="Genomic_DNA"/>
</dbReference>
<dbReference type="PANTHER" id="PTHR11638:SF18">
    <property type="entry name" value="HEAT SHOCK PROTEIN 104"/>
    <property type="match status" value="1"/>
</dbReference>
<dbReference type="CDD" id="cd00009">
    <property type="entry name" value="AAA"/>
    <property type="match status" value="1"/>
</dbReference>
<comment type="similarity">
    <text evidence="7">Belongs to the ClpA/ClpB family.</text>
</comment>
<accession>A0A0R2KT57</accession>
<dbReference type="Gene3D" id="4.10.860.10">
    <property type="entry name" value="UVR domain"/>
    <property type="match status" value="1"/>
</dbReference>
<evidence type="ECO:0000256" key="7">
    <source>
        <dbReference type="RuleBase" id="RU004432"/>
    </source>
</evidence>
<dbReference type="Gene3D" id="1.10.1780.10">
    <property type="entry name" value="Clp, N-terminal domain"/>
    <property type="match status" value="1"/>
</dbReference>
<evidence type="ECO:0000256" key="5">
    <source>
        <dbReference type="ARBA" id="ARBA00025613"/>
    </source>
</evidence>
<dbReference type="SMART" id="SM00382">
    <property type="entry name" value="AAA"/>
    <property type="match status" value="2"/>
</dbReference>
<proteinExistence type="inferred from homology"/>
<dbReference type="InterPro" id="IPR027417">
    <property type="entry name" value="P-loop_NTPase"/>
</dbReference>
<organism evidence="9 10">
    <name type="scientific">Ligilactobacillus ceti DSM 22408</name>
    <dbReference type="NCBI Taxonomy" id="1122146"/>
    <lineage>
        <taxon>Bacteria</taxon>
        <taxon>Bacillati</taxon>
        <taxon>Bacillota</taxon>
        <taxon>Bacilli</taxon>
        <taxon>Lactobacillales</taxon>
        <taxon>Lactobacillaceae</taxon>
        <taxon>Ligilactobacillus</taxon>
    </lineage>
</organism>
<dbReference type="FunFam" id="3.40.50.300:FF:000025">
    <property type="entry name" value="ATP-dependent Clp protease subunit"/>
    <property type="match status" value="1"/>
</dbReference>
<dbReference type="InterPro" id="IPR003959">
    <property type="entry name" value="ATPase_AAA_core"/>
</dbReference>
<feature type="domain" description="Clp R" evidence="8">
    <location>
        <begin position="1"/>
        <end position="150"/>
    </location>
</feature>
<dbReference type="PATRIC" id="fig|1122146.4.peg.1214"/>
<dbReference type="Proteomes" id="UP000051500">
    <property type="component" value="Unassembled WGS sequence"/>
</dbReference>
<dbReference type="InterPro" id="IPR050130">
    <property type="entry name" value="ClpA_ClpB"/>
</dbReference>
<dbReference type="InterPro" id="IPR004176">
    <property type="entry name" value="Clp_R_N"/>
</dbReference>
<keyword evidence="3 7" id="KW-0067">ATP-binding</keyword>
<dbReference type="GO" id="GO:0008233">
    <property type="term" value="F:peptidase activity"/>
    <property type="evidence" value="ECO:0007669"/>
    <property type="project" value="UniProtKB-KW"/>
</dbReference>
<evidence type="ECO:0000256" key="3">
    <source>
        <dbReference type="ARBA" id="ARBA00022840"/>
    </source>
</evidence>
<dbReference type="PROSITE" id="PS00870">
    <property type="entry name" value="CLPAB_1"/>
    <property type="match status" value="1"/>
</dbReference>
<dbReference type="GO" id="GO:0034605">
    <property type="term" value="P:cellular response to heat"/>
    <property type="evidence" value="ECO:0007669"/>
    <property type="project" value="TreeGrafter"/>
</dbReference>
<dbReference type="CDD" id="cd19499">
    <property type="entry name" value="RecA-like_ClpB_Hsp104-like"/>
    <property type="match status" value="1"/>
</dbReference>
<dbReference type="GO" id="GO:0005524">
    <property type="term" value="F:ATP binding"/>
    <property type="evidence" value="ECO:0007669"/>
    <property type="project" value="UniProtKB-KW"/>
</dbReference>
<evidence type="ECO:0000256" key="4">
    <source>
        <dbReference type="ARBA" id="ARBA00023186"/>
    </source>
</evidence>
<evidence type="ECO:0000259" key="8">
    <source>
        <dbReference type="PROSITE" id="PS51903"/>
    </source>
</evidence>
<dbReference type="STRING" id="1122146.IV53_GL001177"/>
<dbReference type="SUPFAM" id="SSF52540">
    <property type="entry name" value="P-loop containing nucleoside triphosphate hydrolases"/>
    <property type="match status" value="2"/>
</dbReference>
<evidence type="ECO:0000256" key="1">
    <source>
        <dbReference type="ARBA" id="ARBA00022737"/>
    </source>
</evidence>
<protein>
    <submittedName>
        <fullName evidence="9">Atp-dependent clp protease, atp-binding subunit clpc</fullName>
    </submittedName>
</protein>
<evidence type="ECO:0000256" key="2">
    <source>
        <dbReference type="ARBA" id="ARBA00022741"/>
    </source>
</evidence>
<dbReference type="Pfam" id="PF02861">
    <property type="entry name" value="Clp_N"/>
    <property type="match status" value="1"/>
</dbReference>
<name>A0A0R2KT57_9LACO</name>
<dbReference type="InterPro" id="IPR019489">
    <property type="entry name" value="Clp_ATPase_C"/>
</dbReference>
<dbReference type="InterPro" id="IPR018368">
    <property type="entry name" value="ClpA/B_CS1"/>
</dbReference>
<keyword evidence="4 7" id="KW-0143">Chaperone</keyword>
<evidence type="ECO:0000256" key="6">
    <source>
        <dbReference type="PROSITE-ProRule" id="PRU01251"/>
    </source>
</evidence>
<dbReference type="InterPro" id="IPR041546">
    <property type="entry name" value="ClpA/ClpB_AAA_lid"/>
</dbReference>
<keyword evidence="10" id="KW-1185">Reference proteome</keyword>
<dbReference type="Gene3D" id="3.40.50.300">
    <property type="entry name" value="P-loop containing nucleotide triphosphate hydrolases"/>
    <property type="match status" value="2"/>
</dbReference>
<dbReference type="Pfam" id="PF07724">
    <property type="entry name" value="AAA_2"/>
    <property type="match status" value="1"/>
</dbReference>
<dbReference type="AlphaFoldDB" id="A0A0R2KT57"/>
<keyword evidence="9" id="KW-0645">Protease</keyword>
<dbReference type="FunFam" id="3.40.50.300:FF:000010">
    <property type="entry name" value="Chaperone clpB 1, putative"/>
    <property type="match status" value="1"/>
</dbReference>
<keyword evidence="9" id="KW-0378">Hydrolase</keyword>
<dbReference type="RefSeq" id="WP_027106715.1">
    <property type="nucleotide sequence ID" value="NZ_AUHP01000016.1"/>
</dbReference>